<evidence type="ECO:0000256" key="2">
    <source>
        <dbReference type="SAM" id="Phobius"/>
    </source>
</evidence>
<gene>
    <name evidence="4" type="ORF">JGS22_013795</name>
</gene>
<name>A0A949N639_9ACTN</name>
<comment type="caution">
    <text evidence="4">The sequence shown here is derived from an EMBL/GenBank/DDBJ whole genome shotgun (WGS) entry which is preliminary data.</text>
</comment>
<evidence type="ECO:0000313" key="4">
    <source>
        <dbReference type="EMBL" id="MBU7598657.1"/>
    </source>
</evidence>
<sequence length="247" mass="26329">MTSGPLKLASDAAPSAPGTSRSPGNPDPSDGPPVVLDREAAREAAERELTRSEYSETEPGPVRRAADWLVDQVEQLLGLTADGGTAGWVRIAVLLVLAVLVALAVPALRRRLGPLRRRTPGDEPRLFAAGPRGSHQHRDAAEQFAATGDWDKALQERMRAVVRSLEEANVLAPSPARTAGEAAEEAGRALPELAPALTEAAASFDEVTYAHRRVSSTAYDQVRKVDTALEQHRRTSATARVASGGRR</sequence>
<feature type="compositionally biased region" description="Basic and acidic residues" evidence="1">
    <location>
        <begin position="42"/>
        <end position="54"/>
    </location>
</feature>
<accession>A0A949N639</accession>
<evidence type="ECO:0000313" key="5">
    <source>
        <dbReference type="Proteomes" id="UP000694501"/>
    </source>
</evidence>
<proteinExistence type="predicted"/>
<keyword evidence="2" id="KW-1133">Transmembrane helix</keyword>
<dbReference type="AlphaFoldDB" id="A0A949N639"/>
<feature type="region of interest" description="Disordered" evidence="1">
    <location>
        <begin position="1"/>
        <end position="35"/>
    </location>
</feature>
<organism evidence="4 5">
    <name type="scientific">Streptomyces tardus</name>
    <dbReference type="NCBI Taxonomy" id="2780544"/>
    <lineage>
        <taxon>Bacteria</taxon>
        <taxon>Bacillati</taxon>
        <taxon>Actinomycetota</taxon>
        <taxon>Actinomycetes</taxon>
        <taxon>Kitasatosporales</taxon>
        <taxon>Streptomycetaceae</taxon>
        <taxon>Streptomyces</taxon>
    </lineage>
</organism>
<dbReference type="InterPro" id="IPR025403">
    <property type="entry name" value="TgpA-like_C"/>
</dbReference>
<keyword evidence="2" id="KW-0472">Membrane</keyword>
<evidence type="ECO:0000259" key="3">
    <source>
        <dbReference type="Pfam" id="PF13559"/>
    </source>
</evidence>
<keyword evidence="2" id="KW-0812">Transmembrane</keyword>
<feature type="domain" description="Protein-glutamine gamma-glutamyltransferase-like C-terminal" evidence="3">
    <location>
        <begin position="157"/>
        <end position="224"/>
    </location>
</feature>
<evidence type="ECO:0000256" key="1">
    <source>
        <dbReference type="SAM" id="MobiDB-lite"/>
    </source>
</evidence>
<protein>
    <submittedName>
        <fullName evidence="4">DUF4129 domain-containing protein</fullName>
    </submittedName>
</protein>
<dbReference type="Pfam" id="PF13559">
    <property type="entry name" value="DUF4129"/>
    <property type="match status" value="1"/>
</dbReference>
<dbReference type="Proteomes" id="UP000694501">
    <property type="component" value="Unassembled WGS sequence"/>
</dbReference>
<feature type="region of interest" description="Disordered" evidence="1">
    <location>
        <begin position="115"/>
        <end position="136"/>
    </location>
</feature>
<dbReference type="EMBL" id="JAELVF020000001">
    <property type="protein sequence ID" value="MBU7598657.1"/>
    <property type="molecule type" value="Genomic_DNA"/>
</dbReference>
<feature type="transmembrane region" description="Helical" evidence="2">
    <location>
        <begin position="87"/>
        <end position="108"/>
    </location>
</feature>
<feature type="region of interest" description="Disordered" evidence="1">
    <location>
        <begin position="42"/>
        <end position="61"/>
    </location>
</feature>
<reference evidence="4" key="1">
    <citation type="submission" date="2021-06" db="EMBL/GenBank/DDBJ databases">
        <title>Sequencing of actinobacteria type strains.</title>
        <authorList>
            <person name="Nguyen G.-S."/>
            <person name="Wentzel A."/>
        </authorList>
    </citation>
    <scope>NUCLEOTIDE SEQUENCE</scope>
    <source>
        <strain evidence="4">P38-E01</strain>
    </source>
</reference>
<keyword evidence="5" id="KW-1185">Reference proteome</keyword>